<evidence type="ECO:0008006" key="3">
    <source>
        <dbReference type="Google" id="ProtNLM"/>
    </source>
</evidence>
<evidence type="ECO:0000313" key="1">
    <source>
        <dbReference type="EMBL" id="KAK4591270.1"/>
    </source>
</evidence>
<dbReference type="EMBL" id="JAXUIC010000005">
    <property type="protein sequence ID" value="KAK4591270.1"/>
    <property type="molecule type" value="Genomic_DNA"/>
</dbReference>
<proteinExistence type="predicted"/>
<evidence type="ECO:0000313" key="2">
    <source>
        <dbReference type="Proteomes" id="UP001324115"/>
    </source>
</evidence>
<reference evidence="1 2" key="1">
    <citation type="journal article" date="2023" name="G3 (Bethesda)">
        <title>A haplotype-resolved chromosome-scale genome for Quercus rubra L. provides insights into the genetics of adaptive traits for red oak species.</title>
        <authorList>
            <person name="Kapoor B."/>
            <person name="Jenkins J."/>
            <person name="Schmutz J."/>
            <person name="Zhebentyayeva T."/>
            <person name="Kuelheim C."/>
            <person name="Coggeshall M."/>
            <person name="Heim C."/>
            <person name="Lasky J.R."/>
            <person name="Leites L."/>
            <person name="Islam-Faridi N."/>
            <person name="Romero-Severson J."/>
            <person name="DeLeo V.L."/>
            <person name="Lucas S.M."/>
            <person name="Lazic D."/>
            <person name="Gailing O."/>
            <person name="Carlson J."/>
            <person name="Staton M."/>
        </authorList>
    </citation>
    <scope>NUCLEOTIDE SEQUENCE [LARGE SCALE GENOMIC DNA]</scope>
    <source>
        <strain evidence="1">Pseudo-F2</strain>
    </source>
</reference>
<keyword evidence="2" id="KW-1185">Reference proteome</keyword>
<organism evidence="1 2">
    <name type="scientific">Quercus rubra</name>
    <name type="common">Northern red oak</name>
    <name type="synonym">Quercus borealis</name>
    <dbReference type="NCBI Taxonomy" id="3512"/>
    <lineage>
        <taxon>Eukaryota</taxon>
        <taxon>Viridiplantae</taxon>
        <taxon>Streptophyta</taxon>
        <taxon>Embryophyta</taxon>
        <taxon>Tracheophyta</taxon>
        <taxon>Spermatophyta</taxon>
        <taxon>Magnoliopsida</taxon>
        <taxon>eudicotyledons</taxon>
        <taxon>Gunneridae</taxon>
        <taxon>Pentapetalae</taxon>
        <taxon>rosids</taxon>
        <taxon>fabids</taxon>
        <taxon>Fagales</taxon>
        <taxon>Fagaceae</taxon>
        <taxon>Quercus</taxon>
    </lineage>
</organism>
<gene>
    <name evidence="1" type="ORF">RGQ29_021459</name>
</gene>
<dbReference type="AlphaFoldDB" id="A0AAN7FDR8"/>
<protein>
    <recommendedName>
        <fullName evidence="3">Reverse transcriptase</fullName>
    </recommendedName>
</protein>
<sequence>MNKREEENFVMERLDRAFASVEWIETYPNFALTNHPIIRSDHGPITLDFDLKLPFQRRPFRFERMWLTHRSCKEVVQRAWGSSTYGSRAYQLMHKVYSVRKAFVQWNKNVFGRIEQELNLSPEQCDIYGGCGKRVRA</sequence>
<name>A0AAN7FDR8_QUERU</name>
<dbReference type="PANTHER" id="PTHR33710">
    <property type="entry name" value="BNAC02G09200D PROTEIN"/>
    <property type="match status" value="1"/>
</dbReference>
<dbReference type="InterPro" id="IPR036691">
    <property type="entry name" value="Endo/exonu/phosph_ase_sf"/>
</dbReference>
<comment type="caution">
    <text evidence="1">The sequence shown here is derived from an EMBL/GenBank/DDBJ whole genome shotgun (WGS) entry which is preliminary data.</text>
</comment>
<accession>A0AAN7FDR8</accession>
<dbReference type="SUPFAM" id="SSF56219">
    <property type="entry name" value="DNase I-like"/>
    <property type="match status" value="1"/>
</dbReference>
<dbReference type="Proteomes" id="UP001324115">
    <property type="component" value="Unassembled WGS sequence"/>
</dbReference>
<dbReference type="PANTHER" id="PTHR33710:SF71">
    <property type="entry name" value="ENDONUCLEASE_EXONUCLEASE_PHOSPHATASE DOMAIN-CONTAINING PROTEIN"/>
    <property type="match status" value="1"/>
</dbReference>